<protein>
    <submittedName>
        <fullName evidence="1">TIGR00375 family protein</fullName>
    </submittedName>
</protein>
<comment type="caution">
    <text evidence="1">The sequence shown here is derived from an EMBL/GenBank/DDBJ whole genome shotgun (WGS) entry which is preliminary data.</text>
</comment>
<sequence>MAKPGVERKICLKSIFADLHIHIGRTESNLPVKITAARNMTFEQIVRESYHRKGIEMIGVIDAASPPVQGEIRRGLRSGLYKEHPGGGIVYRETTCILGAEIEIREPGMGAAHVLTYFPTLNQISRFTEWLSKHMKNVQLSTQRLYQPAGALQEKVAEYDGIIIPAHVFTPFKSVYGSATDRMSYLFDLKRLAGVELGMSSDSHLADHLSELKSLSFVTNSDAHSIPKIGREYNELWVKEASFQELKWALLRQKGRKVAANYGLNPRLGKYYRTRCLNCDELWPLDAEISRCPECGSKKRVKGVRDRIMDIADQEMHHPDHRPPYVYQVPLEFIPKLGKKTLDKLLDAFGTEMSVLHHAPISEIAEVSNQVIARHIKLAREQRLELEEGGGGVYGRVKQTQCHVNKE</sequence>
<dbReference type="RefSeq" id="WP_181752275.1">
    <property type="nucleotide sequence ID" value="NZ_JACEIQ010000011.1"/>
</dbReference>
<gene>
    <name evidence="1" type="ORF">H1191_12050</name>
</gene>
<dbReference type="SUPFAM" id="SSF89550">
    <property type="entry name" value="PHP domain-like"/>
    <property type="match status" value="1"/>
</dbReference>
<name>A0A7W1WSJ4_9BACL</name>
<dbReference type="EMBL" id="JACEIQ010000011">
    <property type="protein sequence ID" value="MBA4495041.1"/>
    <property type="molecule type" value="Genomic_DNA"/>
</dbReference>
<reference evidence="1 2" key="1">
    <citation type="submission" date="2020-07" db="EMBL/GenBank/DDBJ databases">
        <authorList>
            <person name="Feng H."/>
        </authorList>
    </citation>
    <scope>NUCLEOTIDE SEQUENCE [LARGE SCALE GENOMIC DNA]</scope>
    <source>
        <strain evidence="2">s-10</strain>
    </source>
</reference>
<dbReference type="InterPro" id="IPR010994">
    <property type="entry name" value="RuvA_2-like"/>
</dbReference>
<dbReference type="Gene3D" id="3.20.20.140">
    <property type="entry name" value="Metal-dependent hydrolases"/>
    <property type="match status" value="1"/>
</dbReference>
<keyword evidence="2" id="KW-1185">Reference proteome</keyword>
<accession>A0A7W1WSJ4</accession>
<dbReference type="InterPro" id="IPR016195">
    <property type="entry name" value="Pol/histidinol_Pase-like"/>
</dbReference>
<proteinExistence type="predicted"/>
<organism evidence="1 2">
    <name type="scientific">Paenactinomyces guangxiensis</name>
    <dbReference type="NCBI Taxonomy" id="1490290"/>
    <lineage>
        <taxon>Bacteria</taxon>
        <taxon>Bacillati</taxon>
        <taxon>Bacillota</taxon>
        <taxon>Bacilli</taxon>
        <taxon>Bacillales</taxon>
        <taxon>Thermoactinomycetaceae</taxon>
        <taxon>Paenactinomyces</taxon>
    </lineage>
</organism>
<dbReference type="PANTHER" id="PTHR40084:SF1">
    <property type="entry name" value="PHOSPHOTRANSFERASE"/>
    <property type="match status" value="1"/>
</dbReference>
<dbReference type="CDD" id="cd19067">
    <property type="entry name" value="PfuEndoQ-like"/>
    <property type="match status" value="1"/>
</dbReference>
<evidence type="ECO:0000313" key="1">
    <source>
        <dbReference type="EMBL" id="MBA4495041.1"/>
    </source>
</evidence>
<dbReference type="Proteomes" id="UP000535491">
    <property type="component" value="Unassembled WGS sequence"/>
</dbReference>
<dbReference type="SUPFAM" id="SSF47781">
    <property type="entry name" value="RuvA domain 2-like"/>
    <property type="match status" value="1"/>
</dbReference>
<dbReference type="AlphaFoldDB" id="A0A7W1WSJ4"/>
<dbReference type="PANTHER" id="PTHR40084">
    <property type="entry name" value="PHOSPHOHYDROLASE, PHP FAMILY"/>
    <property type="match status" value="1"/>
</dbReference>
<evidence type="ECO:0000313" key="2">
    <source>
        <dbReference type="Proteomes" id="UP000535491"/>
    </source>
</evidence>